<gene>
    <name evidence="3" type="primary">8232407</name>
    <name evidence="2" type="ORF">Phum_PHUM028710</name>
</gene>
<dbReference type="CTD" id="8232407"/>
<dbReference type="VEuPathDB" id="VectorBase:PHUM028710"/>
<evidence type="ECO:0000256" key="1">
    <source>
        <dbReference type="SAM" id="Coils"/>
    </source>
</evidence>
<dbReference type="KEGG" id="phu:Phum_PHUM028710"/>
<dbReference type="OrthoDB" id="7936313at2759"/>
<reference evidence="2" key="2">
    <citation type="submission" date="2007-04" db="EMBL/GenBank/DDBJ databases">
        <title>The genome of the human body louse.</title>
        <authorList>
            <consortium name="The Human Body Louse Genome Consortium"/>
            <person name="Kirkness E."/>
            <person name="Walenz B."/>
            <person name="Hass B."/>
            <person name="Bruggner R."/>
            <person name="Strausberg R."/>
        </authorList>
    </citation>
    <scope>NUCLEOTIDE SEQUENCE</scope>
    <source>
        <strain evidence="2">USDA</strain>
    </source>
</reference>
<dbReference type="HOGENOM" id="CLU_237502_0_0_1"/>
<keyword evidence="4" id="KW-1185">Reference proteome</keyword>
<dbReference type="OMA" id="DPISETH"/>
<dbReference type="Proteomes" id="UP000009046">
    <property type="component" value="Unassembled WGS sequence"/>
</dbReference>
<evidence type="ECO:0000313" key="2">
    <source>
        <dbReference type="EMBL" id="EEB10277.1"/>
    </source>
</evidence>
<feature type="coiled-coil region" evidence="1">
    <location>
        <begin position="277"/>
        <end position="304"/>
    </location>
</feature>
<dbReference type="EMBL" id="DS235005">
    <property type="protein sequence ID" value="EEB10277.1"/>
    <property type="molecule type" value="Genomic_DNA"/>
</dbReference>
<evidence type="ECO:0000313" key="3">
    <source>
        <dbReference type="EnsemblMetazoa" id="PHUM028710-PA"/>
    </source>
</evidence>
<reference evidence="3" key="3">
    <citation type="submission" date="2020-05" db="UniProtKB">
        <authorList>
            <consortium name="EnsemblMetazoa"/>
        </authorList>
    </citation>
    <scope>IDENTIFICATION</scope>
    <source>
        <strain evidence="3">USDA</strain>
    </source>
</reference>
<sequence length="1663" mass="189648">MRGAPAICKKKNTYFNEEYILETTGAQSVAVIQDGNKKIFVVAQNLGKNNVYSKIFLEEKNQIELYQLLPTYEALRVIPFDLKHETDVLHFIFFLNNVNSSSIYWWTGKEFVLWKTLEKLYGQRILYLGQISSNNFFFISDKKKIYVFYPTVTDFEIMQIITFDQDVIGIDLKKENGKMPVLVVLTGSHMDSFFKVNIISLKVVYTLNEEKKKRTDKLQECLIDVEKEMEKREMNLKEIIDGYDGNVEENKFMKNILRNDMIPDNLVVESSDVDEMLLNLKGKIDKMEGKIMDLKNKKKYLKSEGKISGKNYHVYGDLKISQMHVDSIDVEILNDRPIDFDKVLSLNKDQILEGNVYVDNLNVDNVQNFILKNKKLQKISGEFTLQSLKANDVHFGPSGRLNDIPGSDIVMDSKVEKPIKGKKTFSKLYVQELQVDKINDVPTSEWLSAIMPSFNDMTNNEPLNFTNLNVDKLLVSYVNGIPWNEFVSSAYVSNGNDVINGNLTINGKAETDNLKVNKINGISVVVGDGGGSGDDGVDVEGDNEIIEPKFTCQRVGEIKAPKHLSSDLTPDWDDSKLKEILNGLESKFENDVEYFPETYKINGDFNVVPVEFTNEITVIDDLNVGRINGNPLDSYVRIDRPNEITSKIIFKQAEIIGDVIISKKAKQNVNLRELYETSGKIFSENIISGLKNFTGSVEVKNLQVKKKINGIDANEYVKRYNMETFKDLDGNLTLENGVKVKIINGVDFNETVSNILTWNDPEVLSKARYESLKAEDELLRGLLKYNDDNDDDEESVDVTVIVEGNLNVTSLNAKTVNEIDFDKFLNDVFIVKNVPMQEVKGEKIFTEKVTVTGDLRGTLNDYNLTNFDKIYLSKTKWQNISGTLTVDELQGNYVEADLIDGIPSEEILFQDDIDEQVINSNIIFNNIAVVGDINAFNFMNGCNLNKVTDVDLNRIEDFDNLEVRGNVTWESFLNQNDRKGSLNYFIENVVTTIDDQIISGPVTFEKDVVINNVNGKWNVNDEMDLSFIANDAILKTGNEQEITVPVTFKGRVKAENIEIMDNVLIDTINGVDVTDIGQRLIRKSSDTFVKGLKIFQNGFSTNHLYSDTINGGKVNQIVFYDDVKDNKELFLPPSTFKNLNIFNNLTVSRVNGYPLNKIIDERLPKAEGGGDETSSESEIHVTGRNAIVDRINDINVNETISKLEQSENPTVIEGHVEFDGPIFIDGKAEVNFLNGNNVTELYEKSILVDQDVVIEGNIEFLTDITIGGNIEVNSTVNDCDVNEILNENKFVVESRSDLVENQEYRKSLLAEVNYLKNITTTMNKPVIFMYLEEEENHLNLHLPSMHGSNLNEYENYIEFNIYGMKHVKCGLPIECSCPSQTNLIIESMNPPSFKIEANSTRFFKYYDKEFNMEVVVTTTTVSYSSRCRTTDDELDKEQTSISWRNLLSDETFYEVNVETGFLSDVKFFKLGDSIYVVMAFYFHPFKNRNEKKLLKIDEIPSTGVQVLEVFWTMKGIILVVGNSFDSDRFTDSVNSGIYRFNESKNKFELLRYIKTHGILSINSMRYKKTSFIFFVQKQSWPLLILKYNQDYDNYYFSQKLDTTQSIVRSNFLSISVISTGKEIYQEQNNVRVLHSFWFGSSHYLLAGSSLDKSKIYKLIEQGR</sequence>
<dbReference type="EMBL" id="AAZO01000347">
    <property type="status" value="NOT_ANNOTATED_CDS"/>
    <property type="molecule type" value="Genomic_DNA"/>
</dbReference>
<dbReference type="eggNOG" id="ENOG502S0DR">
    <property type="taxonomic scope" value="Eukaryota"/>
</dbReference>
<name>E0VA71_PEDHC</name>
<keyword evidence="1" id="KW-0175">Coiled coil</keyword>
<dbReference type="RefSeq" id="XP_002423015.1">
    <property type="nucleotide sequence ID" value="XM_002422970.1"/>
</dbReference>
<evidence type="ECO:0000313" key="4">
    <source>
        <dbReference type="Proteomes" id="UP000009046"/>
    </source>
</evidence>
<dbReference type="GeneID" id="8232407"/>
<dbReference type="InParanoid" id="E0VA71"/>
<dbReference type="STRING" id="121224.E0VA71"/>
<protein>
    <submittedName>
        <fullName evidence="2 3">Uncharacterized protein</fullName>
    </submittedName>
</protein>
<proteinExistence type="predicted"/>
<dbReference type="EnsemblMetazoa" id="PHUM028710-RA">
    <property type="protein sequence ID" value="PHUM028710-PA"/>
    <property type="gene ID" value="PHUM028710"/>
</dbReference>
<accession>E0VA71</accession>
<organism>
    <name type="scientific">Pediculus humanus subsp. corporis</name>
    <name type="common">Body louse</name>
    <dbReference type="NCBI Taxonomy" id="121224"/>
    <lineage>
        <taxon>Eukaryota</taxon>
        <taxon>Metazoa</taxon>
        <taxon>Ecdysozoa</taxon>
        <taxon>Arthropoda</taxon>
        <taxon>Hexapoda</taxon>
        <taxon>Insecta</taxon>
        <taxon>Pterygota</taxon>
        <taxon>Neoptera</taxon>
        <taxon>Paraneoptera</taxon>
        <taxon>Psocodea</taxon>
        <taxon>Troctomorpha</taxon>
        <taxon>Phthiraptera</taxon>
        <taxon>Anoplura</taxon>
        <taxon>Pediculidae</taxon>
        <taxon>Pediculus</taxon>
    </lineage>
</organism>
<reference evidence="2" key="1">
    <citation type="submission" date="2007-04" db="EMBL/GenBank/DDBJ databases">
        <title>Annotation of Pediculus humanus corporis strain USDA.</title>
        <authorList>
            <person name="Kirkness E."/>
            <person name="Hannick L."/>
            <person name="Hass B."/>
            <person name="Bruggner R."/>
            <person name="Lawson D."/>
            <person name="Bidwell S."/>
            <person name="Joardar V."/>
            <person name="Caler E."/>
            <person name="Walenz B."/>
            <person name="Inman J."/>
            <person name="Schobel S."/>
            <person name="Galinsky K."/>
            <person name="Amedeo P."/>
            <person name="Strausberg R."/>
        </authorList>
    </citation>
    <scope>NUCLEOTIDE SEQUENCE</scope>
    <source>
        <strain evidence="2">USDA</strain>
    </source>
</reference>